<dbReference type="EMBL" id="JAPCWZ010000007">
    <property type="protein sequence ID" value="KAK8857035.1"/>
    <property type="molecule type" value="Genomic_DNA"/>
</dbReference>
<organism evidence="1 2">
    <name type="scientific">Apiospora arundinis</name>
    <dbReference type="NCBI Taxonomy" id="335852"/>
    <lineage>
        <taxon>Eukaryota</taxon>
        <taxon>Fungi</taxon>
        <taxon>Dikarya</taxon>
        <taxon>Ascomycota</taxon>
        <taxon>Pezizomycotina</taxon>
        <taxon>Sordariomycetes</taxon>
        <taxon>Xylariomycetidae</taxon>
        <taxon>Amphisphaeriales</taxon>
        <taxon>Apiosporaceae</taxon>
        <taxon>Apiospora</taxon>
    </lineage>
</organism>
<dbReference type="Proteomes" id="UP001390339">
    <property type="component" value="Unassembled WGS sequence"/>
</dbReference>
<name>A0ABR2I4R4_9PEZI</name>
<accession>A0ABR2I4R4</accession>
<evidence type="ECO:0000313" key="2">
    <source>
        <dbReference type="Proteomes" id="UP001390339"/>
    </source>
</evidence>
<reference evidence="1 2" key="1">
    <citation type="journal article" date="2024" name="IMA Fungus">
        <title>Apiospora arundinis, a panoply of carbohydrate-active enzymes and secondary metabolites.</title>
        <authorList>
            <person name="Sorensen T."/>
            <person name="Petersen C."/>
            <person name="Muurmann A.T."/>
            <person name="Christiansen J.V."/>
            <person name="Brundto M.L."/>
            <person name="Overgaard C.K."/>
            <person name="Boysen A.T."/>
            <person name="Wollenberg R.D."/>
            <person name="Larsen T.O."/>
            <person name="Sorensen J.L."/>
            <person name="Nielsen K.L."/>
            <person name="Sondergaard T.E."/>
        </authorList>
    </citation>
    <scope>NUCLEOTIDE SEQUENCE [LARGE SCALE GENOMIC DNA]</scope>
    <source>
        <strain evidence="1 2">AAU 773</strain>
    </source>
</reference>
<proteinExistence type="predicted"/>
<sequence>MVRPSFLVEEPHAAAGQTLARRGEGSAVGQGPEGVVVDVLLAGAIVVARSGGRVGAGSGLAQHARDADDVERGQALDAAGDGVGDAVVAVLDAAAGQLPDGGRGLLLA</sequence>
<protein>
    <submittedName>
        <fullName evidence="1">Uncharacterized protein</fullName>
    </submittedName>
</protein>
<keyword evidence="2" id="KW-1185">Reference proteome</keyword>
<evidence type="ECO:0000313" key="1">
    <source>
        <dbReference type="EMBL" id="KAK8857035.1"/>
    </source>
</evidence>
<gene>
    <name evidence="1" type="ORF">PGQ11_012947</name>
</gene>
<comment type="caution">
    <text evidence="1">The sequence shown here is derived from an EMBL/GenBank/DDBJ whole genome shotgun (WGS) entry which is preliminary data.</text>
</comment>